<gene>
    <name evidence="4" type="ORF">SAMN05660976_02051</name>
</gene>
<accession>A0A1H7NHN4</accession>
<evidence type="ECO:0000256" key="2">
    <source>
        <dbReference type="ARBA" id="ARBA00022448"/>
    </source>
</evidence>
<keyword evidence="5" id="KW-1185">Reference proteome</keyword>
<protein>
    <submittedName>
        <fullName evidence="4">Multiple sugar transport system substrate-binding protein</fullName>
    </submittedName>
</protein>
<comment type="similarity">
    <text evidence="1">Belongs to the bacterial solute-binding protein 1 family.</text>
</comment>
<proteinExistence type="inferred from homology"/>
<sequence>MRIHGLGMSWGVVGTAVALTATLTGCAGSSDPEGSGGSGGKTTITFSYLWTGAEAAALEKIIKDFNASQSRIVVKGVSNPDAQKQLASMSSGSGSFDISDNFGSNVGAWAAKGILAPLDDLLKDTDTADFAPAAMAQMRHKGKTYAVPISVHTLQLVYNKKMLAEAGVEPPKTTDELAAAVAKLTKVGPGGDITRLGLGNPSLMNSLTTLGFAFGGTWDGQDPAAPAPTPSQPGNLAALKFWQDTITSKYGADKVAKFVAGWGQYMSPQDPFYAGKVAMIMDGEWQAVSIQKNAKDLEWGVTSIPVAEPALEGTTQLTASTLFIPANSRHKEEAAAFLKHLSGKDAMREFNLALGNLPARTSLLDDPAFKAIPQFSAWLDALKSPNVKSLSSAPYSAQYATDLSSAFDSVARGTATPEQAMGQVAERAKSYATN</sequence>
<evidence type="ECO:0000313" key="4">
    <source>
        <dbReference type="EMBL" id="SEL23016.1"/>
    </source>
</evidence>
<dbReference type="CDD" id="cd14748">
    <property type="entry name" value="PBP2_UgpB"/>
    <property type="match status" value="1"/>
</dbReference>
<dbReference type="PANTHER" id="PTHR30061">
    <property type="entry name" value="MALTOSE-BINDING PERIPLASMIC PROTEIN"/>
    <property type="match status" value="1"/>
</dbReference>
<reference evidence="4 5" key="1">
    <citation type="submission" date="2016-10" db="EMBL/GenBank/DDBJ databases">
        <authorList>
            <person name="de Groot N.N."/>
        </authorList>
    </citation>
    <scope>NUCLEOTIDE SEQUENCE [LARGE SCALE GENOMIC DNA]</scope>
    <source>
        <strain evidence="4 5">DSM 43357</strain>
    </source>
</reference>
<dbReference type="PANTHER" id="PTHR30061:SF50">
    <property type="entry name" value="MALTOSE_MALTODEXTRIN-BINDING PERIPLASMIC PROTEIN"/>
    <property type="match status" value="1"/>
</dbReference>
<name>A0A1H7NHN4_9ACTN</name>
<dbReference type="GO" id="GO:1901982">
    <property type="term" value="F:maltose binding"/>
    <property type="evidence" value="ECO:0007669"/>
    <property type="project" value="TreeGrafter"/>
</dbReference>
<dbReference type="EMBL" id="FOBF01000004">
    <property type="protein sequence ID" value="SEL23016.1"/>
    <property type="molecule type" value="Genomic_DNA"/>
</dbReference>
<dbReference type="OrthoDB" id="366726at2"/>
<dbReference type="SUPFAM" id="SSF53850">
    <property type="entry name" value="Periplasmic binding protein-like II"/>
    <property type="match status" value="1"/>
</dbReference>
<dbReference type="InterPro" id="IPR006059">
    <property type="entry name" value="SBP"/>
</dbReference>
<dbReference type="GO" id="GO:0042956">
    <property type="term" value="P:maltodextrin transmembrane transport"/>
    <property type="evidence" value="ECO:0007669"/>
    <property type="project" value="TreeGrafter"/>
</dbReference>
<dbReference type="Pfam" id="PF01547">
    <property type="entry name" value="SBP_bac_1"/>
    <property type="match status" value="1"/>
</dbReference>
<keyword evidence="3" id="KW-0732">Signal</keyword>
<dbReference type="STRING" id="46177.SAMN05660976_02051"/>
<evidence type="ECO:0000256" key="1">
    <source>
        <dbReference type="ARBA" id="ARBA00008520"/>
    </source>
</evidence>
<evidence type="ECO:0000313" key="5">
    <source>
        <dbReference type="Proteomes" id="UP000198953"/>
    </source>
</evidence>
<dbReference type="AlphaFoldDB" id="A0A1H7NHN4"/>
<dbReference type="PROSITE" id="PS51257">
    <property type="entry name" value="PROKAR_LIPOPROTEIN"/>
    <property type="match status" value="1"/>
</dbReference>
<dbReference type="Gene3D" id="3.40.190.10">
    <property type="entry name" value="Periplasmic binding protein-like II"/>
    <property type="match status" value="2"/>
</dbReference>
<dbReference type="Proteomes" id="UP000198953">
    <property type="component" value="Unassembled WGS sequence"/>
</dbReference>
<keyword evidence="2" id="KW-0813">Transport</keyword>
<dbReference type="GO" id="GO:0055052">
    <property type="term" value="C:ATP-binding cassette (ABC) transporter complex, substrate-binding subunit-containing"/>
    <property type="evidence" value="ECO:0007669"/>
    <property type="project" value="TreeGrafter"/>
</dbReference>
<keyword evidence="4" id="KW-0762">Sugar transport</keyword>
<organism evidence="4 5">
    <name type="scientific">Nonomuraea pusilla</name>
    <dbReference type="NCBI Taxonomy" id="46177"/>
    <lineage>
        <taxon>Bacteria</taxon>
        <taxon>Bacillati</taxon>
        <taxon>Actinomycetota</taxon>
        <taxon>Actinomycetes</taxon>
        <taxon>Streptosporangiales</taxon>
        <taxon>Streptosporangiaceae</taxon>
        <taxon>Nonomuraea</taxon>
    </lineage>
</organism>
<evidence type="ECO:0000256" key="3">
    <source>
        <dbReference type="ARBA" id="ARBA00022729"/>
    </source>
</evidence>
<dbReference type="GO" id="GO:0015768">
    <property type="term" value="P:maltose transport"/>
    <property type="evidence" value="ECO:0007669"/>
    <property type="project" value="TreeGrafter"/>
</dbReference>